<dbReference type="RefSeq" id="WP_110297974.1">
    <property type="nucleotide sequence ID" value="NZ_QJJM01000003.1"/>
</dbReference>
<protein>
    <submittedName>
        <fullName evidence="1">Uncharacterized protein</fullName>
    </submittedName>
</protein>
<dbReference type="EMBL" id="QJJM01000003">
    <property type="protein sequence ID" value="PXW78190.1"/>
    <property type="molecule type" value="Genomic_DNA"/>
</dbReference>
<keyword evidence="2" id="KW-1185">Reference proteome</keyword>
<comment type="caution">
    <text evidence="1">The sequence shown here is derived from an EMBL/GenBank/DDBJ whole genome shotgun (WGS) entry which is preliminary data.</text>
</comment>
<name>A0A2V3V9G6_9SPHN</name>
<sequence>MACIAMIYNGVWSHYAVANAPKYREILDLLYVHDIKAGDLDGYQAIVVPFQSHQTAMKALKDDVFSVLARGGKVFVEGDSTWLDATWEDRPVNNYWWVTDPGNPPAAQTDYSHPVYSGLIPRHACWHTHGIYTAVPVSAQVIQRNGAGEIVTWETSEYGGKLLVTTLDPLVEHGVQQIRHLDNYVDNLVNWLCDVRPQGRVEIDWRIGLAA</sequence>
<proteinExistence type="predicted"/>
<evidence type="ECO:0000313" key="1">
    <source>
        <dbReference type="EMBL" id="PXW78190.1"/>
    </source>
</evidence>
<organism evidence="1 2">
    <name type="scientific">Blastomonas natatoria</name>
    <dbReference type="NCBI Taxonomy" id="34015"/>
    <lineage>
        <taxon>Bacteria</taxon>
        <taxon>Pseudomonadati</taxon>
        <taxon>Pseudomonadota</taxon>
        <taxon>Alphaproteobacteria</taxon>
        <taxon>Sphingomonadales</taxon>
        <taxon>Sphingomonadaceae</taxon>
        <taxon>Blastomonas</taxon>
    </lineage>
</organism>
<evidence type="ECO:0000313" key="2">
    <source>
        <dbReference type="Proteomes" id="UP000248014"/>
    </source>
</evidence>
<dbReference type="Proteomes" id="UP000248014">
    <property type="component" value="Unassembled WGS sequence"/>
</dbReference>
<gene>
    <name evidence="1" type="ORF">C7451_103298</name>
</gene>
<reference evidence="1 2" key="1">
    <citation type="submission" date="2018-05" db="EMBL/GenBank/DDBJ databases">
        <title>Genomic Encyclopedia of Type Strains, Phase IV (KMG-IV): sequencing the most valuable type-strain genomes for metagenomic binning, comparative biology and taxonomic classification.</title>
        <authorList>
            <person name="Goeker M."/>
        </authorList>
    </citation>
    <scope>NUCLEOTIDE SEQUENCE [LARGE SCALE GENOMIC DNA]</scope>
    <source>
        <strain evidence="1 2">DSM 3183</strain>
    </source>
</reference>
<accession>A0A2V3V9G6</accession>
<dbReference type="OrthoDB" id="7343943at2"/>
<dbReference type="AlphaFoldDB" id="A0A2V3V9G6"/>